<dbReference type="Pfam" id="PF00015">
    <property type="entry name" value="MCPsignal"/>
    <property type="match status" value="1"/>
</dbReference>
<keyword evidence="4" id="KW-0472">Membrane</keyword>
<dbReference type="Gene3D" id="1.10.287.950">
    <property type="entry name" value="Methyl-accepting chemotaxis protein"/>
    <property type="match status" value="1"/>
</dbReference>
<reference evidence="6" key="1">
    <citation type="submission" date="2020-03" db="EMBL/GenBank/DDBJ databases">
        <title>Spirochaetal bacteria isolated from arthropods constitute a novel genus Entomospira genus novum within the order Spirochaetales.</title>
        <authorList>
            <person name="Grana-Miraglia L."/>
            <person name="Sikutova S."/>
            <person name="Fingerle V."/>
            <person name="Sing A."/>
            <person name="Castillo-Ramirez S."/>
            <person name="Margos G."/>
            <person name="Rudolf I."/>
        </authorList>
    </citation>
    <scope>NUCLEOTIDE SEQUENCE</scope>
    <source>
        <strain evidence="6">BR149</strain>
    </source>
</reference>
<evidence type="ECO:0000256" key="3">
    <source>
        <dbReference type="PROSITE-ProRule" id="PRU00284"/>
    </source>
</evidence>
<evidence type="ECO:0000256" key="2">
    <source>
        <dbReference type="ARBA" id="ARBA00029447"/>
    </source>
</evidence>
<dbReference type="GO" id="GO:0007165">
    <property type="term" value="P:signal transduction"/>
    <property type="evidence" value="ECO:0007669"/>
    <property type="project" value="UniProtKB-KW"/>
</dbReference>
<accession>A0A968GJD3</accession>
<dbReference type="SMART" id="SM00283">
    <property type="entry name" value="MA"/>
    <property type="match status" value="1"/>
</dbReference>
<keyword evidence="4" id="KW-0812">Transmembrane</keyword>
<evidence type="ECO:0000259" key="5">
    <source>
        <dbReference type="PROSITE" id="PS50111"/>
    </source>
</evidence>
<comment type="similarity">
    <text evidence="2">Belongs to the methyl-accepting chemotaxis (MCP) protein family.</text>
</comment>
<dbReference type="AlphaFoldDB" id="A0A968GJD3"/>
<evidence type="ECO:0000313" key="6">
    <source>
        <dbReference type="EMBL" id="NIZ68920.1"/>
    </source>
</evidence>
<feature type="transmembrane region" description="Helical" evidence="4">
    <location>
        <begin position="306"/>
        <end position="329"/>
    </location>
</feature>
<sequence length="724" mass="81364">MKLNPRKQYEGIVAVVMLVMFTFVIIFMQTGAFYWLYKNEIYSRIENRAIRSQTVRLQNLDSLLISSIQNAESLADVIGMVGITPDMSTEKEQTIQRLMRVTEDSPNIFSKFGLSTVYDYDKGGTYIRTDSNTEIPETAIRRSWTLNGYKDAQNNEKTFLSPAYSDNFTGERVFTVYVPVFDNSGNVVAMLMGDVLFEKVIAAITSQTNRISNSAFSILISDKGLITHSFKNPRDNGIFNENSNIFSLHSGIPPLEQERMLNSPMHFYINNNHGFYYSTVKLTANPRWIVYTYGSISDFTNELYSLVFWAIMVGLFALLASFLIVYFYIRRPLYRTAKHIINTNEGNFASLHISNRDLEEIYVVDQAIQQFTNRVSQVVQNLHLHNKELILKSKTAVASLEIINANTVEVDHQIHLHPVYLDKSRGLKEGILSSIAFKEERVELISKLAAMQAERISEATVALEQLSANMTSIDTNMTAVEESAKELQVVGEEGRRQLQTTDKLIRAILEKSRTLYETNKVIEEISERTNLLAMNAAIEAAHAGDMGRGFAVVAEEIRTLATNSSEQLAISSENLNQVSSLITQIFKASRLLDGNFLQIEEGIASLNMQSTQVKESVYEQSRGTQSIVNALGSLKVASQDIRDKSELVKVTASGIAKHANELSKFNTQFLDVVRAITTEEEITRDSSKKALEIMNSNAKNIQGINTFVQKFTSDESQTHSNGGK</sequence>
<dbReference type="PANTHER" id="PTHR43531">
    <property type="entry name" value="PROTEIN ICFG"/>
    <property type="match status" value="1"/>
</dbReference>
<dbReference type="EMBL" id="JAATLM010000001">
    <property type="protein sequence ID" value="NIZ68920.1"/>
    <property type="molecule type" value="Genomic_DNA"/>
</dbReference>
<dbReference type="PANTHER" id="PTHR43531:SF11">
    <property type="entry name" value="METHYL-ACCEPTING CHEMOTAXIS PROTEIN 3"/>
    <property type="match status" value="1"/>
</dbReference>
<feature type="transmembrane region" description="Helical" evidence="4">
    <location>
        <begin position="12"/>
        <end position="37"/>
    </location>
</feature>
<dbReference type="GO" id="GO:0005886">
    <property type="term" value="C:plasma membrane"/>
    <property type="evidence" value="ECO:0007669"/>
    <property type="project" value="TreeGrafter"/>
</dbReference>
<keyword evidence="7" id="KW-1185">Reference proteome</keyword>
<feature type="domain" description="Methyl-accepting transducer" evidence="5">
    <location>
        <begin position="442"/>
        <end position="656"/>
    </location>
</feature>
<dbReference type="InterPro" id="IPR029151">
    <property type="entry name" value="Sensor-like_sf"/>
</dbReference>
<dbReference type="SUPFAM" id="SSF58104">
    <property type="entry name" value="Methyl-accepting chemotaxis protein (MCP) signaling domain"/>
    <property type="match status" value="1"/>
</dbReference>
<dbReference type="CDD" id="cd18773">
    <property type="entry name" value="PDC1_HK_sensor"/>
    <property type="match status" value="1"/>
</dbReference>
<keyword evidence="1" id="KW-0145">Chemotaxis</keyword>
<dbReference type="InterPro" id="IPR004089">
    <property type="entry name" value="MCPsignal_dom"/>
</dbReference>
<keyword evidence="3" id="KW-0807">Transducer</keyword>
<proteinExistence type="inferred from homology"/>
<dbReference type="GO" id="GO:0006935">
    <property type="term" value="P:chemotaxis"/>
    <property type="evidence" value="ECO:0007669"/>
    <property type="project" value="UniProtKB-KW"/>
</dbReference>
<gene>
    <name evidence="6" type="ORF">HCT48_01620</name>
</gene>
<dbReference type="GO" id="GO:0004888">
    <property type="term" value="F:transmembrane signaling receptor activity"/>
    <property type="evidence" value="ECO:0007669"/>
    <property type="project" value="TreeGrafter"/>
</dbReference>
<dbReference type="PROSITE" id="PS50111">
    <property type="entry name" value="CHEMOTAXIS_TRANSDUC_2"/>
    <property type="match status" value="1"/>
</dbReference>
<dbReference type="Proteomes" id="UP000778951">
    <property type="component" value="Unassembled WGS sequence"/>
</dbReference>
<comment type="caution">
    <text evidence="6">The sequence shown here is derived from an EMBL/GenBank/DDBJ whole genome shotgun (WGS) entry which is preliminary data.</text>
</comment>
<name>A0A968GJD3_9SPIO</name>
<dbReference type="InterPro" id="IPR051310">
    <property type="entry name" value="MCP_chemotaxis"/>
</dbReference>
<dbReference type="SUPFAM" id="SSF103190">
    <property type="entry name" value="Sensory domain-like"/>
    <property type="match status" value="1"/>
</dbReference>
<dbReference type="RefSeq" id="WP_167695032.1">
    <property type="nucleotide sequence ID" value="NZ_JAATLL010000002.1"/>
</dbReference>
<keyword evidence="4" id="KW-1133">Transmembrane helix</keyword>
<evidence type="ECO:0000313" key="7">
    <source>
        <dbReference type="Proteomes" id="UP000778951"/>
    </source>
</evidence>
<protein>
    <recommendedName>
        <fullName evidence="5">Methyl-accepting transducer domain-containing protein</fullName>
    </recommendedName>
</protein>
<dbReference type="Gene3D" id="3.30.450.20">
    <property type="entry name" value="PAS domain"/>
    <property type="match status" value="1"/>
</dbReference>
<organism evidence="6 7">
    <name type="scientific">Entomospira culicis</name>
    <dbReference type="NCBI Taxonomy" id="2719989"/>
    <lineage>
        <taxon>Bacteria</taxon>
        <taxon>Pseudomonadati</taxon>
        <taxon>Spirochaetota</taxon>
        <taxon>Spirochaetia</taxon>
        <taxon>Spirochaetales</taxon>
        <taxon>Spirochaetaceae</taxon>
        <taxon>Entomospira</taxon>
    </lineage>
</organism>
<evidence type="ECO:0000256" key="1">
    <source>
        <dbReference type="ARBA" id="ARBA00022500"/>
    </source>
</evidence>
<evidence type="ECO:0000256" key="4">
    <source>
        <dbReference type="SAM" id="Phobius"/>
    </source>
</evidence>